<gene>
    <name evidence="2" type="ORF">HF325_003284</name>
</gene>
<dbReference type="EMBL" id="JACBPP010000004">
    <property type="protein sequence ID" value="KAF8002319.1"/>
    <property type="molecule type" value="Genomic_DNA"/>
</dbReference>
<dbReference type="Proteomes" id="UP000649328">
    <property type="component" value="Unassembled WGS sequence"/>
</dbReference>
<sequence length="244" mass="28438">MHFNKSILISAFWCGVMATDLSVGNNYRRPFEDSVLIPVENKSISFESVLAPRVRRNTMEAENLEKLMNRFIGQLKSYIHTTFFDSHLFGSQIDILSSDLSEISRQVKELYPKKQELLAQLQFAEHMFQIMEYSADQMELFNQMGRPDQALINKMFEFNVLVFKLYNTHGILDYLVHEPAVKVLQLWRQVRSLEAKFGLLNKVPTLSRRCFERQLAQAKDAIIRLWTQVSKNEEIPVHGNANCF</sequence>
<evidence type="ECO:0000313" key="2">
    <source>
        <dbReference type="EMBL" id="KAF8002319.1"/>
    </source>
</evidence>
<evidence type="ECO:0000256" key="1">
    <source>
        <dbReference type="SAM" id="SignalP"/>
    </source>
</evidence>
<comment type="caution">
    <text evidence="2">The sequence shown here is derived from an EMBL/GenBank/DDBJ whole genome shotgun (WGS) entry which is preliminary data.</text>
</comment>
<protein>
    <submittedName>
        <fullName evidence="2">Uncharacterized protein</fullName>
    </submittedName>
</protein>
<feature type="chain" id="PRO_5034670883" evidence="1">
    <location>
        <begin position="19"/>
        <end position="244"/>
    </location>
</feature>
<evidence type="ECO:0000313" key="3">
    <source>
        <dbReference type="Proteomes" id="UP000649328"/>
    </source>
</evidence>
<keyword evidence="3" id="KW-1185">Reference proteome</keyword>
<dbReference type="AlphaFoldDB" id="A0A8H7GRH6"/>
<organism evidence="2 3">
    <name type="scientific">Metschnikowia pulcherrima</name>
    <dbReference type="NCBI Taxonomy" id="27326"/>
    <lineage>
        <taxon>Eukaryota</taxon>
        <taxon>Fungi</taxon>
        <taxon>Dikarya</taxon>
        <taxon>Ascomycota</taxon>
        <taxon>Saccharomycotina</taxon>
        <taxon>Pichiomycetes</taxon>
        <taxon>Metschnikowiaceae</taxon>
        <taxon>Metschnikowia</taxon>
    </lineage>
</organism>
<reference evidence="2" key="1">
    <citation type="submission" date="2020-10" db="EMBL/GenBank/DDBJ databases">
        <title>The Whole-Genome Sequence of Metschnikowia persimmonesis, a Novel Endophytic Yeast Species Isolated from Medicinal Plant Diospyros kaki Thumb.</title>
        <authorList>
            <person name="Rahmat E."/>
            <person name="Kang Y."/>
        </authorList>
    </citation>
    <scope>NUCLEOTIDE SEQUENCE</scope>
    <source>
        <strain evidence="2">KIOM G15050</strain>
    </source>
</reference>
<proteinExistence type="predicted"/>
<keyword evidence="1" id="KW-0732">Signal</keyword>
<feature type="signal peptide" evidence="1">
    <location>
        <begin position="1"/>
        <end position="18"/>
    </location>
</feature>
<name>A0A8H7GRH6_9ASCO</name>
<accession>A0A8H7GRH6</accession>